<evidence type="ECO:0000313" key="4">
    <source>
        <dbReference type="Proteomes" id="UP000799439"/>
    </source>
</evidence>
<evidence type="ECO:0000256" key="1">
    <source>
        <dbReference type="SAM" id="MobiDB-lite"/>
    </source>
</evidence>
<name>A0A9P4J0H0_9PEZI</name>
<reference evidence="3" key="1">
    <citation type="journal article" date="2020" name="Stud. Mycol.">
        <title>101 Dothideomycetes genomes: a test case for predicting lifestyles and emergence of pathogens.</title>
        <authorList>
            <person name="Haridas S."/>
            <person name="Albert R."/>
            <person name="Binder M."/>
            <person name="Bloem J."/>
            <person name="Labutti K."/>
            <person name="Salamov A."/>
            <person name="Andreopoulos B."/>
            <person name="Baker S."/>
            <person name="Barry K."/>
            <person name="Bills G."/>
            <person name="Bluhm B."/>
            <person name="Cannon C."/>
            <person name="Castanera R."/>
            <person name="Culley D."/>
            <person name="Daum C."/>
            <person name="Ezra D."/>
            <person name="Gonzalez J."/>
            <person name="Henrissat B."/>
            <person name="Kuo A."/>
            <person name="Liang C."/>
            <person name="Lipzen A."/>
            <person name="Lutzoni F."/>
            <person name="Magnuson J."/>
            <person name="Mondo S."/>
            <person name="Nolan M."/>
            <person name="Ohm R."/>
            <person name="Pangilinan J."/>
            <person name="Park H.-J."/>
            <person name="Ramirez L."/>
            <person name="Alfaro M."/>
            <person name="Sun H."/>
            <person name="Tritt A."/>
            <person name="Yoshinaga Y."/>
            <person name="Zwiers L.-H."/>
            <person name="Turgeon B."/>
            <person name="Goodwin S."/>
            <person name="Spatafora J."/>
            <person name="Crous P."/>
            <person name="Grigoriev I."/>
        </authorList>
    </citation>
    <scope>NUCLEOTIDE SEQUENCE</scope>
    <source>
        <strain evidence="3">CBS 260.36</strain>
    </source>
</reference>
<dbReference type="Pfam" id="PF10544">
    <property type="entry name" value="T5orf172"/>
    <property type="match status" value="1"/>
</dbReference>
<dbReference type="Proteomes" id="UP000799439">
    <property type="component" value="Unassembled WGS sequence"/>
</dbReference>
<evidence type="ECO:0000313" key="3">
    <source>
        <dbReference type="EMBL" id="KAF2151202.1"/>
    </source>
</evidence>
<gene>
    <name evidence="3" type="ORF">K461DRAFT_279990</name>
</gene>
<dbReference type="InterPro" id="IPR053006">
    <property type="entry name" value="Meiosis_regulatory"/>
</dbReference>
<feature type="compositionally biased region" description="Basic and acidic residues" evidence="1">
    <location>
        <begin position="67"/>
        <end position="85"/>
    </location>
</feature>
<feature type="compositionally biased region" description="Low complexity" evidence="1">
    <location>
        <begin position="177"/>
        <end position="190"/>
    </location>
</feature>
<dbReference type="EMBL" id="ML996088">
    <property type="protein sequence ID" value="KAF2151202.1"/>
    <property type="molecule type" value="Genomic_DNA"/>
</dbReference>
<evidence type="ECO:0000259" key="2">
    <source>
        <dbReference type="Pfam" id="PF10544"/>
    </source>
</evidence>
<feature type="domain" description="Bacteriophage T5 Orf172 DNA-binding" evidence="2">
    <location>
        <begin position="332"/>
        <end position="461"/>
    </location>
</feature>
<dbReference type="PANTHER" id="PTHR28094:SF1">
    <property type="entry name" value="MEIOTICALLY UP-REGULATED GENE 113 PROTEIN"/>
    <property type="match status" value="1"/>
</dbReference>
<keyword evidence="4" id="KW-1185">Reference proteome</keyword>
<proteinExistence type="predicted"/>
<accession>A0A9P4J0H0</accession>
<dbReference type="OrthoDB" id="2417614at2759"/>
<feature type="region of interest" description="Disordered" evidence="1">
    <location>
        <begin position="1"/>
        <end position="246"/>
    </location>
</feature>
<dbReference type="InterPro" id="IPR018306">
    <property type="entry name" value="Phage_T5_Orf172_DNA-bd"/>
</dbReference>
<dbReference type="PANTHER" id="PTHR28094">
    <property type="entry name" value="MEIOTICALLY UP-REGULATED GENE 113 PROTEIN"/>
    <property type="match status" value="1"/>
</dbReference>
<organism evidence="3 4">
    <name type="scientific">Myriangium duriaei CBS 260.36</name>
    <dbReference type="NCBI Taxonomy" id="1168546"/>
    <lineage>
        <taxon>Eukaryota</taxon>
        <taxon>Fungi</taxon>
        <taxon>Dikarya</taxon>
        <taxon>Ascomycota</taxon>
        <taxon>Pezizomycotina</taxon>
        <taxon>Dothideomycetes</taxon>
        <taxon>Dothideomycetidae</taxon>
        <taxon>Myriangiales</taxon>
        <taxon>Myriangiaceae</taxon>
        <taxon>Myriangium</taxon>
    </lineage>
</organism>
<comment type="caution">
    <text evidence="3">The sequence shown here is derived from an EMBL/GenBank/DDBJ whole genome shotgun (WGS) entry which is preliminary data.</text>
</comment>
<dbReference type="AlphaFoldDB" id="A0A9P4J0H0"/>
<feature type="compositionally biased region" description="Low complexity" evidence="1">
    <location>
        <begin position="139"/>
        <end position="160"/>
    </location>
</feature>
<sequence length="483" mass="54059">MPVNVQKIKPAHGRTDSMSPSMKEKSDIDTSASRKPGTEQPRAAASDKSKSALSTPTRIYTPLSLDDGTHSDNETTSDCAEHSEYEAPSESEGTSDIETPRKIRSKHKRISINRLAESTKGLRLSFTLADDTPVEDTPSRCTSSTKPSSKSTSNKVTPSSAPRWQWRPLNDDDDFLSPMRGSPSSVSSDKSGSKTRKQVTTPTLARRALLQDSDLDSTHERRASAPPALTPSKLKGSPIPHIRRAISDSATAPLRVLLDREQMNKVMEYLPDPTTMKMSAAILQVMSNPKFYEMKEGSIYVYTITDWDEKPDVTTKYLDDHHPSKTGLFGGDGPKTSVKIGRSIKDVQARMKLFNKECKIVPTVVLCYPRMMDNATRSPRWKKLHRTLHSEVSMLPLNATGSSELLKTVPYPKLVEGLIHTQLEELQVDVPCECGTNHREWFKIENTLDALKHVDKVVRNWIRWAEEWAEEYAKKLNLEVKSS</sequence>
<protein>
    <recommendedName>
        <fullName evidence="2">Bacteriophage T5 Orf172 DNA-binding domain-containing protein</fullName>
    </recommendedName>
</protein>
<feature type="compositionally biased region" description="Basic residues" evidence="1">
    <location>
        <begin position="102"/>
        <end position="111"/>
    </location>
</feature>